<feature type="signal peptide" evidence="2">
    <location>
        <begin position="1"/>
        <end position="22"/>
    </location>
</feature>
<name>A0AAD2CCN3_9STRA</name>
<sequence>MLSLRSIIMIFLLLAMQPMAMPSLMSANYTRPSTQVSSLANENIVSTVDFVGTAVEMESTGIPSFSLAEFIMSIDYELVKAFAQDFSKKYEAFAEAFTDAMSAIFEFFSMEYNAYKQSINYESINAFAQLLNEKYEAFAEAFTDAMSAIFEFFSMEYNAYKQSINYESTNAFAQVLNEKYEGFAQAFTDAMSAIFEFFSMEYNAYKQSINYESTNAFAQDFNKKYEGFAQAFTDAMSAISAIFECEAFHHSIDDESVMSLAELLNEQYEAYAQAAFTAMYSKLELFIQKLEAYNQESHVEYQRVYKKLEDVASDLLAAAPAWPSLLDPEFIVRDVFDGMQSYTTKDPFVPAPLPPLPSLEDAQSIAAMEVVLDSSITFGAIVIALLLVATVTTIIYASSVIDRELISMEDLSIVLETPCLSMTD</sequence>
<keyword evidence="1" id="KW-1133">Transmembrane helix</keyword>
<comment type="caution">
    <text evidence="3">The sequence shown here is derived from an EMBL/GenBank/DDBJ whole genome shotgun (WGS) entry which is preliminary data.</text>
</comment>
<evidence type="ECO:0000256" key="1">
    <source>
        <dbReference type="SAM" id="Phobius"/>
    </source>
</evidence>
<keyword evidence="2" id="KW-0732">Signal</keyword>
<feature type="non-terminal residue" evidence="3">
    <location>
        <position position="424"/>
    </location>
</feature>
<dbReference type="AlphaFoldDB" id="A0AAD2CCN3"/>
<keyword evidence="1" id="KW-0472">Membrane</keyword>
<feature type="transmembrane region" description="Helical" evidence="1">
    <location>
        <begin position="376"/>
        <end position="398"/>
    </location>
</feature>
<organism evidence="3 4">
    <name type="scientific">Cylindrotheca closterium</name>
    <dbReference type="NCBI Taxonomy" id="2856"/>
    <lineage>
        <taxon>Eukaryota</taxon>
        <taxon>Sar</taxon>
        <taxon>Stramenopiles</taxon>
        <taxon>Ochrophyta</taxon>
        <taxon>Bacillariophyta</taxon>
        <taxon>Bacillariophyceae</taxon>
        <taxon>Bacillariophycidae</taxon>
        <taxon>Bacillariales</taxon>
        <taxon>Bacillariaceae</taxon>
        <taxon>Cylindrotheca</taxon>
    </lineage>
</organism>
<reference evidence="3" key="1">
    <citation type="submission" date="2023-08" db="EMBL/GenBank/DDBJ databases">
        <authorList>
            <person name="Audoor S."/>
            <person name="Bilcke G."/>
        </authorList>
    </citation>
    <scope>NUCLEOTIDE SEQUENCE</scope>
</reference>
<protein>
    <submittedName>
        <fullName evidence="3">Uncharacterized protein</fullName>
    </submittedName>
</protein>
<keyword evidence="1" id="KW-0812">Transmembrane</keyword>
<evidence type="ECO:0000313" key="4">
    <source>
        <dbReference type="Proteomes" id="UP001295423"/>
    </source>
</evidence>
<feature type="chain" id="PRO_5041940885" evidence="2">
    <location>
        <begin position="23"/>
        <end position="424"/>
    </location>
</feature>
<keyword evidence="4" id="KW-1185">Reference proteome</keyword>
<accession>A0AAD2CCN3</accession>
<gene>
    <name evidence="3" type="ORF">CYCCA115_LOCUS1518</name>
</gene>
<dbReference type="Proteomes" id="UP001295423">
    <property type="component" value="Unassembled WGS sequence"/>
</dbReference>
<evidence type="ECO:0000313" key="3">
    <source>
        <dbReference type="EMBL" id="CAJ1928633.1"/>
    </source>
</evidence>
<proteinExistence type="predicted"/>
<dbReference type="EMBL" id="CAKOGP040000057">
    <property type="protein sequence ID" value="CAJ1928633.1"/>
    <property type="molecule type" value="Genomic_DNA"/>
</dbReference>
<evidence type="ECO:0000256" key="2">
    <source>
        <dbReference type="SAM" id="SignalP"/>
    </source>
</evidence>